<protein>
    <submittedName>
        <fullName evidence="2">Uncharacterized protein</fullName>
    </submittedName>
</protein>
<feature type="non-terminal residue" evidence="2">
    <location>
        <position position="54"/>
    </location>
</feature>
<sequence length="54" mass="5798">MGSASGDGGSQAAPTPQKKRQPLPIANENHILLDEGTCANFCNELLIMKSLDQW</sequence>
<accession>A0AAD5CBM7</accession>
<evidence type="ECO:0000313" key="2">
    <source>
        <dbReference type="EMBL" id="KAI7738697.1"/>
    </source>
</evidence>
<gene>
    <name evidence="2" type="ORF">M8C21_030799</name>
</gene>
<dbReference type="Proteomes" id="UP001206925">
    <property type="component" value="Unassembled WGS sequence"/>
</dbReference>
<organism evidence="2 3">
    <name type="scientific">Ambrosia artemisiifolia</name>
    <name type="common">Common ragweed</name>
    <dbReference type="NCBI Taxonomy" id="4212"/>
    <lineage>
        <taxon>Eukaryota</taxon>
        <taxon>Viridiplantae</taxon>
        <taxon>Streptophyta</taxon>
        <taxon>Embryophyta</taxon>
        <taxon>Tracheophyta</taxon>
        <taxon>Spermatophyta</taxon>
        <taxon>Magnoliopsida</taxon>
        <taxon>eudicotyledons</taxon>
        <taxon>Gunneridae</taxon>
        <taxon>Pentapetalae</taxon>
        <taxon>asterids</taxon>
        <taxon>campanulids</taxon>
        <taxon>Asterales</taxon>
        <taxon>Asteraceae</taxon>
        <taxon>Asteroideae</taxon>
        <taxon>Heliantheae alliance</taxon>
        <taxon>Heliantheae</taxon>
        <taxon>Ambrosia</taxon>
    </lineage>
</organism>
<dbReference type="AlphaFoldDB" id="A0AAD5CBM7"/>
<feature type="region of interest" description="Disordered" evidence="1">
    <location>
        <begin position="1"/>
        <end position="26"/>
    </location>
</feature>
<dbReference type="EMBL" id="JAMZMK010008750">
    <property type="protein sequence ID" value="KAI7738697.1"/>
    <property type="molecule type" value="Genomic_DNA"/>
</dbReference>
<reference evidence="2" key="1">
    <citation type="submission" date="2022-06" db="EMBL/GenBank/DDBJ databases">
        <title>Uncovering the hologenomic basis of an extraordinary plant invasion.</title>
        <authorList>
            <person name="Bieker V.C."/>
            <person name="Martin M.D."/>
            <person name="Gilbert T."/>
            <person name="Hodgins K."/>
            <person name="Battlay P."/>
            <person name="Petersen B."/>
            <person name="Wilson J."/>
        </authorList>
    </citation>
    <scope>NUCLEOTIDE SEQUENCE</scope>
    <source>
        <strain evidence="2">AA19_3_7</strain>
        <tissue evidence="2">Leaf</tissue>
    </source>
</reference>
<evidence type="ECO:0000313" key="3">
    <source>
        <dbReference type="Proteomes" id="UP001206925"/>
    </source>
</evidence>
<keyword evidence="3" id="KW-1185">Reference proteome</keyword>
<comment type="caution">
    <text evidence="2">The sequence shown here is derived from an EMBL/GenBank/DDBJ whole genome shotgun (WGS) entry which is preliminary data.</text>
</comment>
<name>A0AAD5CBM7_AMBAR</name>
<proteinExistence type="predicted"/>
<evidence type="ECO:0000256" key="1">
    <source>
        <dbReference type="SAM" id="MobiDB-lite"/>
    </source>
</evidence>